<evidence type="ECO:0000256" key="2">
    <source>
        <dbReference type="SAM" id="Phobius"/>
    </source>
</evidence>
<evidence type="ECO:0000256" key="3">
    <source>
        <dbReference type="SAM" id="SignalP"/>
    </source>
</evidence>
<evidence type="ECO:0000256" key="1">
    <source>
        <dbReference type="SAM" id="MobiDB-lite"/>
    </source>
</evidence>
<feature type="transmembrane region" description="Helical" evidence="2">
    <location>
        <begin position="305"/>
        <end position="326"/>
    </location>
</feature>
<evidence type="ECO:0008006" key="6">
    <source>
        <dbReference type="Google" id="ProtNLM"/>
    </source>
</evidence>
<sequence>MRLLFTFFLCVIAALSSQAQERVRNVRVRVVDSSQLEIRYDLINTRVGDSVYLNVVSRLRGALRISPEFVRGDLGTRITAGSDRRIVWNALANGYSLNEEIQARVLVKTGASMTTPAAPVVAQQSPISATTPPVKAAPPKVTQRDPIAVSEKKTSEPTPEPASPAKQTKGRKSSIFSTDSVSSQPKPTVVVAQPKAPDTQPLAQSTERSPAAAPTDSVRSRRGRYAGPAWALVSAVAPGIGNIFVQTPKPKIGLRPLLTVGCYGLLIYGLSERQKSQDEYALYEQQKNMAAGEPYYKTANDHHHAYFMATRGAVIVAAADVVLTFIKGLRNSQQQKEARRNQSVSLSPSLQAGQPTALVRFSF</sequence>
<dbReference type="EMBL" id="CP025096">
    <property type="protein sequence ID" value="AUD00589.1"/>
    <property type="molecule type" value="Genomic_DNA"/>
</dbReference>
<dbReference type="OrthoDB" id="953501at2"/>
<feature type="compositionally biased region" description="Polar residues" evidence="1">
    <location>
        <begin position="174"/>
        <end position="186"/>
    </location>
</feature>
<protein>
    <recommendedName>
        <fullName evidence="6">DUF5683 domain-containing protein</fullName>
    </recommendedName>
</protein>
<dbReference type="AlphaFoldDB" id="A0A2K8YSN0"/>
<feature type="compositionally biased region" description="Low complexity" evidence="1">
    <location>
        <begin position="129"/>
        <end position="141"/>
    </location>
</feature>
<organism evidence="4 5">
    <name type="scientific">Spirosoma pollinicola</name>
    <dbReference type="NCBI Taxonomy" id="2057025"/>
    <lineage>
        <taxon>Bacteria</taxon>
        <taxon>Pseudomonadati</taxon>
        <taxon>Bacteroidota</taxon>
        <taxon>Cytophagia</taxon>
        <taxon>Cytophagales</taxon>
        <taxon>Cytophagaceae</taxon>
        <taxon>Spirosoma</taxon>
    </lineage>
</organism>
<gene>
    <name evidence="4" type="ORF">CWM47_01395</name>
</gene>
<accession>A0A2K8YSN0</accession>
<feature type="transmembrane region" description="Helical" evidence="2">
    <location>
        <begin position="225"/>
        <end position="245"/>
    </location>
</feature>
<dbReference type="RefSeq" id="WP_100986014.1">
    <property type="nucleotide sequence ID" value="NZ_CP025096.1"/>
</dbReference>
<name>A0A2K8YSN0_9BACT</name>
<feature type="transmembrane region" description="Helical" evidence="2">
    <location>
        <begin position="252"/>
        <end position="270"/>
    </location>
</feature>
<dbReference type="KEGG" id="spir:CWM47_01395"/>
<keyword evidence="5" id="KW-1185">Reference proteome</keyword>
<keyword evidence="2" id="KW-0472">Membrane</keyword>
<reference evidence="4 5" key="1">
    <citation type="submission" date="2017-11" db="EMBL/GenBank/DDBJ databases">
        <title>Taxonomic description and genome sequences of Spirosoma HA7 sp. nov., isolated from pollen microhabitat of Corylus avellana.</title>
        <authorList>
            <person name="Ambika Manirajan B."/>
            <person name="Suarez C."/>
            <person name="Ratering S."/>
            <person name="Geissler-Plaum R."/>
            <person name="Cardinale M."/>
            <person name="Sylvia S."/>
        </authorList>
    </citation>
    <scope>NUCLEOTIDE SEQUENCE [LARGE SCALE GENOMIC DNA]</scope>
    <source>
        <strain evidence="4 5">HA7</strain>
    </source>
</reference>
<feature type="signal peptide" evidence="3">
    <location>
        <begin position="1"/>
        <end position="19"/>
    </location>
</feature>
<evidence type="ECO:0000313" key="5">
    <source>
        <dbReference type="Proteomes" id="UP000232883"/>
    </source>
</evidence>
<keyword evidence="3" id="KW-0732">Signal</keyword>
<proteinExistence type="predicted"/>
<feature type="chain" id="PRO_5014616596" description="DUF5683 domain-containing protein" evidence="3">
    <location>
        <begin position="20"/>
        <end position="363"/>
    </location>
</feature>
<evidence type="ECO:0000313" key="4">
    <source>
        <dbReference type="EMBL" id="AUD00589.1"/>
    </source>
</evidence>
<keyword evidence="2" id="KW-1133">Transmembrane helix</keyword>
<keyword evidence="2" id="KW-0812">Transmembrane</keyword>
<feature type="region of interest" description="Disordered" evidence="1">
    <location>
        <begin position="124"/>
        <end position="221"/>
    </location>
</feature>
<dbReference type="Proteomes" id="UP000232883">
    <property type="component" value="Chromosome"/>
</dbReference>